<dbReference type="InterPro" id="IPR004143">
    <property type="entry name" value="BPL_LPL_catalytic"/>
</dbReference>
<dbReference type="SUPFAM" id="SSF55681">
    <property type="entry name" value="Class II aaRS and biotin synthetases"/>
    <property type="match status" value="1"/>
</dbReference>
<gene>
    <name evidence="2" type="ORF">METZ01_LOCUS106344</name>
</gene>
<dbReference type="PANTHER" id="PTHR12835">
    <property type="entry name" value="BIOTIN PROTEIN LIGASE"/>
    <property type="match status" value="1"/>
</dbReference>
<feature type="non-terminal residue" evidence="2">
    <location>
        <position position="1"/>
    </location>
</feature>
<accession>A0A381WLW2</accession>
<dbReference type="AlphaFoldDB" id="A0A381WLW2"/>
<dbReference type="PANTHER" id="PTHR12835:SF5">
    <property type="entry name" value="BIOTIN--PROTEIN LIGASE"/>
    <property type="match status" value="1"/>
</dbReference>
<dbReference type="Pfam" id="PF03099">
    <property type="entry name" value="BPL_LplA_LipB"/>
    <property type="match status" value="1"/>
</dbReference>
<sequence>VKHFCEEVTNTEVQLKWPNDLIVNGYKCGGILIENMDKEVHREKVIGIGIGVNLVESPENVNFKASNLKQELNKHIERDQFLLILDKNINFMFGEWKLGNNYQKILKEWLIFAYRLNKKVSLSLPNGEKIEGTFDGLDTDGGLILVNGDIKNIFHAAEIYEGLS</sequence>
<reference evidence="2" key="1">
    <citation type="submission" date="2018-05" db="EMBL/GenBank/DDBJ databases">
        <authorList>
            <person name="Lanie J.A."/>
            <person name="Ng W.-L."/>
            <person name="Kazmierczak K.M."/>
            <person name="Andrzejewski T.M."/>
            <person name="Davidsen T.M."/>
            <person name="Wayne K.J."/>
            <person name="Tettelin H."/>
            <person name="Glass J.I."/>
            <person name="Rusch D."/>
            <person name="Podicherti R."/>
            <person name="Tsui H.-C.T."/>
            <person name="Winkler M.E."/>
        </authorList>
    </citation>
    <scope>NUCLEOTIDE SEQUENCE</scope>
</reference>
<evidence type="ECO:0000259" key="1">
    <source>
        <dbReference type="PROSITE" id="PS51733"/>
    </source>
</evidence>
<dbReference type="GO" id="GO:0004077">
    <property type="term" value="F:biotin--[biotin carboxyl-carrier protein] ligase activity"/>
    <property type="evidence" value="ECO:0007669"/>
    <property type="project" value="TreeGrafter"/>
</dbReference>
<name>A0A381WLW2_9ZZZZ</name>
<dbReference type="GO" id="GO:0005737">
    <property type="term" value="C:cytoplasm"/>
    <property type="evidence" value="ECO:0007669"/>
    <property type="project" value="TreeGrafter"/>
</dbReference>
<feature type="domain" description="BPL/LPL catalytic" evidence="1">
    <location>
        <begin position="1"/>
        <end position="97"/>
    </location>
</feature>
<dbReference type="PROSITE" id="PS51733">
    <property type="entry name" value="BPL_LPL_CATALYTIC"/>
    <property type="match status" value="1"/>
</dbReference>
<protein>
    <recommendedName>
        <fullName evidence="1">BPL/LPL catalytic domain-containing protein</fullName>
    </recommendedName>
</protein>
<dbReference type="EMBL" id="UINC01012222">
    <property type="protein sequence ID" value="SVA53490.1"/>
    <property type="molecule type" value="Genomic_DNA"/>
</dbReference>
<dbReference type="InterPro" id="IPR045864">
    <property type="entry name" value="aa-tRNA-synth_II/BPL/LPL"/>
</dbReference>
<evidence type="ECO:0000313" key="2">
    <source>
        <dbReference type="EMBL" id="SVA53490.1"/>
    </source>
</evidence>
<organism evidence="2">
    <name type="scientific">marine metagenome</name>
    <dbReference type="NCBI Taxonomy" id="408172"/>
    <lineage>
        <taxon>unclassified sequences</taxon>
        <taxon>metagenomes</taxon>
        <taxon>ecological metagenomes</taxon>
    </lineage>
</organism>
<dbReference type="InterPro" id="IPR003142">
    <property type="entry name" value="BPL_C"/>
</dbReference>
<dbReference type="Pfam" id="PF02237">
    <property type="entry name" value="BPL_C"/>
    <property type="match status" value="1"/>
</dbReference>
<dbReference type="Gene3D" id="3.30.930.10">
    <property type="entry name" value="Bira Bifunctional Protein, Domain 2"/>
    <property type="match status" value="1"/>
</dbReference>
<proteinExistence type="predicted"/>